<dbReference type="RefSeq" id="WP_249701853.1">
    <property type="nucleotide sequence ID" value="NZ_JAMFLX010000052.1"/>
</dbReference>
<dbReference type="PANTHER" id="PTHR41729">
    <property type="entry name" value="GLUTAMYL-TRNA SYNTHETASE"/>
    <property type="match status" value="1"/>
</dbReference>
<sequence>MTQLKQTLHAIDQLHAQDPEQIDGKAKELIYTEDMTRWLEKLNPNASDELRIAVRSQHLCRWEIARAEYPMDRVGYLKWRTDLGKMHARKASEIMAKYGHVSNRLIPHSRDELTNHLVMEFF</sequence>
<accession>A0ABT0PLE3</accession>
<reference evidence="1 2" key="1">
    <citation type="submission" date="2022-05" db="EMBL/GenBank/DDBJ databases">
        <authorList>
            <person name="Park J.-S."/>
        </authorList>
    </citation>
    <scope>NUCLEOTIDE SEQUENCE [LARGE SCALE GENOMIC DNA]</scope>
    <source>
        <strain evidence="1 2">2012CJ34-2</strain>
    </source>
</reference>
<comment type="caution">
    <text evidence="1">The sequence shown here is derived from an EMBL/GenBank/DDBJ whole genome shotgun (WGS) entry which is preliminary data.</text>
</comment>
<evidence type="ECO:0000313" key="2">
    <source>
        <dbReference type="Proteomes" id="UP001203338"/>
    </source>
</evidence>
<keyword evidence="2" id="KW-1185">Reference proteome</keyword>
<gene>
    <name evidence="1" type="ORF">M3P05_19800</name>
</gene>
<dbReference type="EMBL" id="JAMFLX010000052">
    <property type="protein sequence ID" value="MCL6272168.1"/>
    <property type="molecule type" value="Genomic_DNA"/>
</dbReference>
<dbReference type="Pfam" id="PF13875">
    <property type="entry name" value="DUF4202"/>
    <property type="match status" value="1"/>
</dbReference>
<proteinExistence type="predicted"/>
<protein>
    <submittedName>
        <fullName evidence="1">DUF4202 domain-containing protein</fullName>
    </submittedName>
</protein>
<dbReference type="InterPro" id="IPR025255">
    <property type="entry name" value="DUF4202"/>
</dbReference>
<name>A0ABT0PLE3_9GAMM</name>
<evidence type="ECO:0000313" key="1">
    <source>
        <dbReference type="EMBL" id="MCL6272168.1"/>
    </source>
</evidence>
<dbReference type="PANTHER" id="PTHR41729:SF1">
    <property type="entry name" value="GLUTAMYL-TRNA SYNTHETASE"/>
    <property type="match status" value="1"/>
</dbReference>
<dbReference type="Proteomes" id="UP001203338">
    <property type="component" value="Unassembled WGS sequence"/>
</dbReference>
<organism evidence="1 2">
    <name type="scientific">Parendozoicomonas callyspongiae</name>
    <dbReference type="NCBI Taxonomy" id="2942213"/>
    <lineage>
        <taxon>Bacteria</taxon>
        <taxon>Pseudomonadati</taxon>
        <taxon>Pseudomonadota</taxon>
        <taxon>Gammaproteobacteria</taxon>
        <taxon>Oceanospirillales</taxon>
        <taxon>Endozoicomonadaceae</taxon>
        <taxon>Parendozoicomonas</taxon>
    </lineage>
</organism>